<evidence type="ECO:0008006" key="5">
    <source>
        <dbReference type="Google" id="ProtNLM"/>
    </source>
</evidence>
<name>A0A0R2JKL2_9LACO</name>
<feature type="domain" description="6-phospho-N-acetylmuramidase C-terminal" evidence="1">
    <location>
        <begin position="247"/>
        <end position="359"/>
    </location>
</feature>
<evidence type="ECO:0000259" key="2">
    <source>
        <dbReference type="Pfam" id="PF19200"/>
    </source>
</evidence>
<evidence type="ECO:0000313" key="4">
    <source>
        <dbReference type="Proteomes" id="UP000051673"/>
    </source>
</evidence>
<keyword evidence="4" id="KW-1185">Reference proteome</keyword>
<dbReference type="EMBL" id="JQCD01000009">
    <property type="protein sequence ID" value="KRN77790.1"/>
    <property type="molecule type" value="Genomic_DNA"/>
</dbReference>
<dbReference type="Pfam" id="PF19200">
    <property type="entry name" value="MupG_N"/>
    <property type="match status" value="1"/>
</dbReference>
<dbReference type="InterPro" id="IPR017853">
    <property type="entry name" value="GH"/>
</dbReference>
<dbReference type="PANTHER" id="PTHR38435">
    <property type="match status" value="1"/>
</dbReference>
<sequence>MHELGVSIYPSKSEFDEMKNFLDDAHRFGYTKIFTSLLEVTGDADDVISRFQAIIDYGNSLGMATTIDINPKLFQQLGITYDDLSFFDQLGVTSVRLDEGFTGYEEAKMTYNPYNLKIETNISRGQHYIDMIWDFGPNPRNLVGSHNFYPQIRTGLQQDYFLNATARYKQYNLETSAFIDGETGTVGPWPVSDKMVSMEAQRRMSAASQVQLMKQLNTIDNLYISSSLLSAAELEQIRLAYDTPYPVLEVALADDLTLVEKQIILDEIHLFRGDFSGYMIRSSQPRVKYAKETIPAQHLDDIQVGDIVIGNDSFGQYKGELQIALQPWENDGHYNRVGHIAASNLPVLETIKPWQTFKLTQK</sequence>
<dbReference type="SUPFAM" id="SSF51445">
    <property type="entry name" value="(Trans)glycosidases"/>
    <property type="match status" value="1"/>
</dbReference>
<dbReference type="AlphaFoldDB" id="A0A0R2JKL2"/>
<dbReference type="Pfam" id="PF05913">
    <property type="entry name" value="MupG_C"/>
    <property type="match status" value="1"/>
</dbReference>
<evidence type="ECO:0000313" key="3">
    <source>
        <dbReference type="EMBL" id="KRN77790.1"/>
    </source>
</evidence>
<dbReference type="Gene3D" id="3.20.20.70">
    <property type="entry name" value="Aldolase class I"/>
    <property type="match status" value="1"/>
</dbReference>
<dbReference type="Proteomes" id="UP000051673">
    <property type="component" value="Unassembled WGS sequence"/>
</dbReference>
<protein>
    <recommendedName>
        <fullName evidence="5">Outer surface protein</fullName>
    </recommendedName>
</protein>
<accession>A0A0R2JKL2</accession>
<gene>
    <name evidence="3" type="ORF">IV67_GL001316</name>
</gene>
<dbReference type="Gene3D" id="2.40.100.10">
    <property type="entry name" value="Cyclophilin-like"/>
    <property type="match status" value="1"/>
</dbReference>
<dbReference type="STRING" id="1620.IV67_GL001316"/>
<dbReference type="RefSeq" id="WP_057786145.1">
    <property type="nucleotide sequence ID" value="NZ_JQCD01000009.1"/>
</dbReference>
<dbReference type="InterPro" id="IPR013785">
    <property type="entry name" value="Aldolase_TIM"/>
</dbReference>
<feature type="domain" description="6-phospho-N-acetylmuramidase N-terminal" evidence="2">
    <location>
        <begin position="4"/>
        <end position="238"/>
    </location>
</feature>
<reference evidence="3 4" key="1">
    <citation type="journal article" date="2015" name="Genome Announc.">
        <title>Expanding the biotechnology potential of lactobacilli through comparative genomics of 213 strains and associated genera.</title>
        <authorList>
            <person name="Sun Z."/>
            <person name="Harris H.M."/>
            <person name="McCann A."/>
            <person name="Guo C."/>
            <person name="Argimon S."/>
            <person name="Zhang W."/>
            <person name="Yang X."/>
            <person name="Jeffery I.B."/>
            <person name="Cooney J.C."/>
            <person name="Kagawa T.F."/>
            <person name="Liu W."/>
            <person name="Song Y."/>
            <person name="Salvetti E."/>
            <person name="Wrobel A."/>
            <person name="Rasinkangas P."/>
            <person name="Parkhill J."/>
            <person name="Rea M.C."/>
            <person name="O'Sullivan O."/>
            <person name="Ritari J."/>
            <person name="Douillard F.P."/>
            <person name="Paul Ross R."/>
            <person name="Yang R."/>
            <person name="Briner A.E."/>
            <person name="Felis G.E."/>
            <person name="de Vos W.M."/>
            <person name="Barrangou R."/>
            <person name="Klaenhammer T.R."/>
            <person name="Caufield P.W."/>
            <person name="Cui Y."/>
            <person name="Zhang H."/>
            <person name="O'Toole P.W."/>
        </authorList>
    </citation>
    <scope>NUCLEOTIDE SEQUENCE [LARGE SCALE GENOMIC DNA]</scope>
    <source>
        <strain evidence="3 4">DSM 20014</strain>
    </source>
</reference>
<dbReference type="InterPro" id="IPR043797">
    <property type="entry name" value="MupG_N"/>
</dbReference>
<dbReference type="SUPFAM" id="SSF50891">
    <property type="entry name" value="Cyclophilin-like"/>
    <property type="match status" value="1"/>
</dbReference>
<organism evidence="3 4">
    <name type="scientific">Weissella minor</name>
    <dbReference type="NCBI Taxonomy" id="1620"/>
    <lineage>
        <taxon>Bacteria</taxon>
        <taxon>Bacillati</taxon>
        <taxon>Bacillota</taxon>
        <taxon>Bacilli</taxon>
        <taxon>Lactobacillales</taxon>
        <taxon>Lactobacillaceae</taxon>
        <taxon>Weissella</taxon>
    </lineage>
</organism>
<dbReference type="InterPro" id="IPR043894">
    <property type="entry name" value="MupG_C"/>
</dbReference>
<evidence type="ECO:0000259" key="1">
    <source>
        <dbReference type="Pfam" id="PF05913"/>
    </source>
</evidence>
<dbReference type="InterPro" id="IPR008589">
    <property type="entry name" value="MupG"/>
</dbReference>
<comment type="caution">
    <text evidence="3">The sequence shown here is derived from an EMBL/GenBank/DDBJ whole genome shotgun (WGS) entry which is preliminary data.</text>
</comment>
<dbReference type="PATRIC" id="fig|1620.3.peg.1331"/>
<proteinExistence type="predicted"/>
<dbReference type="OrthoDB" id="5809921at2"/>
<dbReference type="PANTHER" id="PTHR38435:SF1">
    <property type="entry name" value="DUF871 DOMAIN-CONTAINING PROTEIN"/>
    <property type="match status" value="1"/>
</dbReference>
<dbReference type="InterPro" id="IPR029000">
    <property type="entry name" value="Cyclophilin-like_dom_sf"/>
</dbReference>